<evidence type="ECO:0000256" key="1">
    <source>
        <dbReference type="SAM" id="Coils"/>
    </source>
</evidence>
<evidence type="ECO:0000256" key="2">
    <source>
        <dbReference type="SAM" id="MobiDB-lite"/>
    </source>
</evidence>
<reference evidence="3" key="1">
    <citation type="journal article" date="2022" name="bioRxiv">
        <title>Sequencing and chromosome-scale assembly of the giantPleurodeles waltlgenome.</title>
        <authorList>
            <person name="Brown T."/>
            <person name="Elewa A."/>
            <person name="Iarovenko S."/>
            <person name="Subramanian E."/>
            <person name="Araus A.J."/>
            <person name="Petzold A."/>
            <person name="Susuki M."/>
            <person name="Suzuki K.-i.T."/>
            <person name="Hayashi T."/>
            <person name="Toyoda A."/>
            <person name="Oliveira C."/>
            <person name="Osipova E."/>
            <person name="Leigh N.D."/>
            <person name="Simon A."/>
            <person name="Yun M.H."/>
        </authorList>
    </citation>
    <scope>NUCLEOTIDE SEQUENCE</scope>
    <source>
        <strain evidence="3">20211129_DDA</strain>
        <tissue evidence="3">Liver</tissue>
    </source>
</reference>
<accession>A0AAV7SSP0</accession>
<evidence type="ECO:0000313" key="4">
    <source>
        <dbReference type="Proteomes" id="UP001066276"/>
    </source>
</evidence>
<gene>
    <name evidence="3" type="ORF">NDU88_007490</name>
</gene>
<protein>
    <submittedName>
        <fullName evidence="3">Uncharacterized protein</fullName>
    </submittedName>
</protein>
<dbReference type="Proteomes" id="UP001066276">
    <property type="component" value="Chromosome 4_2"/>
</dbReference>
<organism evidence="3 4">
    <name type="scientific">Pleurodeles waltl</name>
    <name type="common">Iberian ribbed newt</name>
    <dbReference type="NCBI Taxonomy" id="8319"/>
    <lineage>
        <taxon>Eukaryota</taxon>
        <taxon>Metazoa</taxon>
        <taxon>Chordata</taxon>
        <taxon>Craniata</taxon>
        <taxon>Vertebrata</taxon>
        <taxon>Euteleostomi</taxon>
        <taxon>Amphibia</taxon>
        <taxon>Batrachia</taxon>
        <taxon>Caudata</taxon>
        <taxon>Salamandroidea</taxon>
        <taxon>Salamandridae</taxon>
        <taxon>Pleurodelinae</taxon>
        <taxon>Pleurodeles</taxon>
    </lineage>
</organism>
<feature type="region of interest" description="Disordered" evidence="2">
    <location>
        <begin position="233"/>
        <end position="270"/>
    </location>
</feature>
<keyword evidence="1" id="KW-0175">Coiled coil</keyword>
<feature type="region of interest" description="Disordered" evidence="2">
    <location>
        <begin position="1"/>
        <end position="45"/>
    </location>
</feature>
<dbReference type="EMBL" id="JANPWB010000008">
    <property type="protein sequence ID" value="KAJ1167097.1"/>
    <property type="molecule type" value="Genomic_DNA"/>
</dbReference>
<feature type="coiled-coil region" evidence="1">
    <location>
        <begin position="81"/>
        <end position="108"/>
    </location>
</feature>
<name>A0AAV7SSP0_PLEWA</name>
<comment type="caution">
    <text evidence="3">The sequence shown here is derived from an EMBL/GenBank/DDBJ whole genome shotgun (WGS) entry which is preliminary data.</text>
</comment>
<sequence length="270" mass="29639">MVRNKGRPLQQSNKMDKYAVPWQTEGPLVSDSAEGGHGKDQGPPVEPLLNAILTAIQDLRVSLESMLDAATVNVTLLRADLKKVAEKVTTAETDIARLQSASKRLEEQWRRLFDGARISPRPELTRRRKHLSRKTLARSQLETAAVRMPNQLASLIRSEVISSARFTRVAAPAKGARDLRADTDPSAAVPGLWSPAVLWGEEDGRSVRLRAQWCQGRGSARLRAQWCPGRGSASLRAQQCPGRGSARLRAQQWPGRSGARSMEPSDALEG</sequence>
<dbReference type="AlphaFoldDB" id="A0AAV7SSP0"/>
<evidence type="ECO:0000313" key="3">
    <source>
        <dbReference type="EMBL" id="KAJ1167097.1"/>
    </source>
</evidence>
<keyword evidence="4" id="KW-1185">Reference proteome</keyword>
<proteinExistence type="predicted"/>